<keyword evidence="6" id="KW-0769">Symport</keyword>
<reference evidence="13 14" key="1">
    <citation type="journal article" date="2013" name="Genome Announc.">
        <title>Draft Genome Sequence of Rhodococcus ruber Strain BKS 20-38.</title>
        <authorList>
            <person name="Bala M."/>
            <person name="Kumar S."/>
            <person name="Raghava G.P."/>
            <person name="Mayilraj S."/>
        </authorList>
    </citation>
    <scope>NUCLEOTIDE SEQUENCE [LARGE SCALE GENOMIC DNA]</scope>
    <source>
        <strain evidence="13 14">BKS 20-38</strain>
    </source>
</reference>
<feature type="transmembrane region" description="Helical" evidence="11">
    <location>
        <begin position="12"/>
        <end position="30"/>
    </location>
</feature>
<proteinExistence type="inferred from homology"/>
<evidence type="ECO:0000256" key="5">
    <source>
        <dbReference type="ARBA" id="ARBA00022692"/>
    </source>
</evidence>
<dbReference type="InterPro" id="IPR051084">
    <property type="entry name" value="H+-coupled_symporters"/>
</dbReference>
<keyword evidence="4" id="KW-1003">Cell membrane</keyword>
<evidence type="ECO:0000256" key="10">
    <source>
        <dbReference type="ARBA" id="ARBA00039918"/>
    </source>
</evidence>
<feature type="domain" description="Major facilitator superfamily (MFS) profile" evidence="12">
    <location>
        <begin position="1"/>
        <end position="410"/>
    </location>
</feature>
<dbReference type="InterPro" id="IPR020846">
    <property type="entry name" value="MFS_dom"/>
</dbReference>
<feature type="transmembrane region" description="Helical" evidence="11">
    <location>
        <begin position="386"/>
        <end position="405"/>
    </location>
</feature>
<dbReference type="PROSITE" id="PS50850">
    <property type="entry name" value="MFS"/>
    <property type="match status" value="1"/>
</dbReference>
<feature type="transmembrane region" description="Helical" evidence="11">
    <location>
        <begin position="358"/>
        <end position="380"/>
    </location>
</feature>
<feature type="transmembrane region" description="Helical" evidence="11">
    <location>
        <begin position="107"/>
        <end position="130"/>
    </location>
</feature>
<dbReference type="EMBL" id="AOEX01000031">
    <property type="protein sequence ID" value="EME65558.1"/>
    <property type="molecule type" value="Genomic_DNA"/>
</dbReference>
<dbReference type="InterPro" id="IPR011701">
    <property type="entry name" value="MFS"/>
</dbReference>
<evidence type="ECO:0000256" key="2">
    <source>
        <dbReference type="ARBA" id="ARBA00008240"/>
    </source>
</evidence>
<dbReference type="AlphaFoldDB" id="M2ZXW9"/>
<keyword evidence="5 11" id="KW-0812">Transmembrane</keyword>
<evidence type="ECO:0000313" key="14">
    <source>
        <dbReference type="Proteomes" id="UP000011731"/>
    </source>
</evidence>
<evidence type="ECO:0000256" key="7">
    <source>
        <dbReference type="ARBA" id="ARBA00022989"/>
    </source>
</evidence>
<sequence>MAAATVGNLVEWFDWYVYAMLALFFAEAFFPKNSGNPLVPLMGSLAIFAVGFFMRPLGGLLLGVFADRHGRKRALTLSIVLMGGGSLLIAVSPTYEQVGVLAPMVLVIARLAQGLSAGGEFAAASTFLVESAPTGRRGLFSSFLYVSATLGNILAMASVTVLVNVLSSDAMHSWGWRIPFLIGATGALVGMWVRRHAHETHETDGAANDRTGTARPRMFDFVRSHPRQCLQVVTVNAAALLVFYVFASYLPTYAKLTVGFDTGQAYVVSLISLTYFMLLQPVMGAMSDRFGRKPLLLFFAGGIAIATVPLLSALDTSVTRLLLVQLIALTFLAGYTSVAPAVMVELFPARIRAAGIGFPYAVTVALFGGTGPYVATWLIGSGWASLFGYYIAGLAAVSFVTFVFMKETHQKTLS</sequence>
<dbReference type="GO" id="GO:0015293">
    <property type="term" value="F:symporter activity"/>
    <property type="evidence" value="ECO:0007669"/>
    <property type="project" value="UniProtKB-KW"/>
</dbReference>
<gene>
    <name evidence="13" type="ORF">G352_09112</name>
</gene>
<keyword evidence="3" id="KW-0813">Transport</keyword>
<comment type="caution">
    <text evidence="13">The sequence shown here is derived from an EMBL/GenBank/DDBJ whole genome shotgun (WGS) entry which is preliminary data.</text>
</comment>
<feature type="transmembrane region" description="Helical" evidence="11">
    <location>
        <begin position="263"/>
        <end position="283"/>
    </location>
</feature>
<feature type="transmembrane region" description="Helical" evidence="11">
    <location>
        <begin position="174"/>
        <end position="193"/>
    </location>
</feature>
<keyword evidence="14" id="KW-1185">Reference proteome</keyword>
<comment type="function">
    <text evidence="9">May be a proton symporter involved in the uptake of osmolytes such as proline and glycine betaine.</text>
</comment>
<feature type="transmembrane region" description="Helical" evidence="11">
    <location>
        <begin position="295"/>
        <end position="314"/>
    </location>
</feature>
<evidence type="ECO:0000259" key="12">
    <source>
        <dbReference type="PROSITE" id="PS50850"/>
    </source>
</evidence>
<dbReference type="Proteomes" id="UP000011731">
    <property type="component" value="Unassembled WGS sequence"/>
</dbReference>
<dbReference type="Pfam" id="PF07690">
    <property type="entry name" value="MFS_1"/>
    <property type="match status" value="1"/>
</dbReference>
<keyword evidence="7 11" id="KW-1133">Transmembrane helix</keyword>
<dbReference type="GO" id="GO:0005886">
    <property type="term" value="C:plasma membrane"/>
    <property type="evidence" value="ECO:0007669"/>
    <property type="project" value="UniProtKB-SubCell"/>
</dbReference>
<evidence type="ECO:0000256" key="4">
    <source>
        <dbReference type="ARBA" id="ARBA00022475"/>
    </source>
</evidence>
<dbReference type="InterPro" id="IPR005829">
    <property type="entry name" value="Sugar_transporter_CS"/>
</dbReference>
<comment type="subcellular location">
    <subcellularLocation>
        <location evidence="1">Cell membrane</location>
        <topology evidence="1">Multi-pass membrane protein</topology>
    </subcellularLocation>
</comment>
<organism evidence="13 14">
    <name type="scientific">Rhodococcus ruber BKS 20-38</name>
    <dbReference type="NCBI Taxonomy" id="1278076"/>
    <lineage>
        <taxon>Bacteria</taxon>
        <taxon>Bacillati</taxon>
        <taxon>Actinomycetota</taxon>
        <taxon>Actinomycetes</taxon>
        <taxon>Mycobacteriales</taxon>
        <taxon>Nocardiaceae</taxon>
        <taxon>Rhodococcus</taxon>
    </lineage>
</organism>
<feature type="transmembrane region" description="Helical" evidence="11">
    <location>
        <begin position="142"/>
        <end position="162"/>
    </location>
</feature>
<feature type="transmembrane region" description="Helical" evidence="11">
    <location>
        <begin position="74"/>
        <end position="95"/>
    </location>
</feature>
<evidence type="ECO:0000313" key="13">
    <source>
        <dbReference type="EMBL" id="EME65558.1"/>
    </source>
</evidence>
<keyword evidence="8 11" id="KW-0472">Membrane</keyword>
<feature type="transmembrane region" description="Helical" evidence="11">
    <location>
        <begin position="42"/>
        <end position="62"/>
    </location>
</feature>
<evidence type="ECO:0000256" key="11">
    <source>
        <dbReference type="SAM" id="Phobius"/>
    </source>
</evidence>
<evidence type="ECO:0000256" key="3">
    <source>
        <dbReference type="ARBA" id="ARBA00022448"/>
    </source>
</evidence>
<name>M2ZXW9_9NOCA</name>
<dbReference type="PROSITE" id="PS00216">
    <property type="entry name" value="SUGAR_TRANSPORT_1"/>
    <property type="match status" value="1"/>
</dbReference>
<dbReference type="FunFam" id="1.20.1250.20:FF:000001">
    <property type="entry name" value="Dicarboxylate MFS transporter"/>
    <property type="match status" value="1"/>
</dbReference>
<dbReference type="SUPFAM" id="SSF103473">
    <property type="entry name" value="MFS general substrate transporter"/>
    <property type="match status" value="1"/>
</dbReference>
<dbReference type="PANTHER" id="PTHR43528:SF1">
    <property type="entry name" value="ALPHA-KETOGLUTARATE PERMEASE"/>
    <property type="match status" value="1"/>
</dbReference>
<evidence type="ECO:0000256" key="8">
    <source>
        <dbReference type="ARBA" id="ARBA00023136"/>
    </source>
</evidence>
<dbReference type="InterPro" id="IPR036259">
    <property type="entry name" value="MFS_trans_sf"/>
</dbReference>
<evidence type="ECO:0000256" key="9">
    <source>
        <dbReference type="ARBA" id="ARBA00037295"/>
    </source>
</evidence>
<evidence type="ECO:0000256" key="6">
    <source>
        <dbReference type="ARBA" id="ARBA00022847"/>
    </source>
</evidence>
<protein>
    <recommendedName>
        <fullName evidence="10">Putative proline/betaine transporter</fullName>
    </recommendedName>
</protein>
<comment type="similarity">
    <text evidence="2">Belongs to the major facilitator superfamily. Metabolite:H+ Symporter (MHS) family (TC 2.A.1.6) family.</text>
</comment>
<dbReference type="Gene3D" id="1.20.1250.20">
    <property type="entry name" value="MFS general substrate transporter like domains"/>
    <property type="match status" value="2"/>
</dbReference>
<evidence type="ECO:0000256" key="1">
    <source>
        <dbReference type="ARBA" id="ARBA00004651"/>
    </source>
</evidence>
<feature type="transmembrane region" description="Helical" evidence="11">
    <location>
        <begin position="326"/>
        <end position="346"/>
    </location>
</feature>
<accession>M2ZXW9</accession>
<dbReference type="PATRIC" id="fig|1278076.4.peg.1900"/>
<dbReference type="PANTHER" id="PTHR43528">
    <property type="entry name" value="ALPHA-KETOGLUTARATE PERMEASE"/>
    <property type="match status" value="1"/>
</dbReference>
<feature type="transmembrane region" description="Helical" evidence="11">
    <location>
        <begin position="229"/>
        <end position="251"/>
    </location>
</feature>